<proteinExistence type="predicted"/>
<name>A0A9P7HMJ7_9HYPO</name>
<gene>
    <name evidence="1" type="ORF">H9Q72_013222</name>
</gene>
<protein>
    <submittedName>
        <fullName evidence="1">Uncharacterized protein</fullName>
    </submittedName>
</protein>
<reference evidence="1" key="2">
    <citation type="submission" date="2020-10" db="EMBL/GenBank/DDBJ databases">
        <authorList>
            <person name="Peck L.D."/>
            <person name="Nowell R.W."/>
            <person name="Flood J."/>
            <person name="Ryan M.J."/>
            <person name="Barraclough T.G."/>
        </authorList>
    </citation>
    <scope>NUCLEOTIDE SEQUENCE</scope>
    <source>
        <strain evidence="1">IMI 127659i</strain>
    </source>
</reference>
<dbReference type="EMBL" id="JADFTT010000785">
    <property type="protein sequence ID" value="KAG5758642.1"/>
    <property type="molecule type" value="Genomic_DNA"/>
</dbReference>
<evidence type="ECO:0000313" key="2">
    <source>
        <dbReference type="Proteomes" id="UP000750502"/>
    </source>
</evidence>
<dbReference type="OrthoDB" id="5235440at2759"/>
<reference evidence="1" key="1">
    <citation type="journal article" date="2020" name="bioRxiv">
        <title>Historical genomics reveals the evolutionary mechanisms behind multiple outbreaks of the host-specific coffee wilt pathogen Fusarium xylarioides.</title>
        <authorList>
            <person name="Peck D."/>
            <person name="Nowell R.W."/>
            <person name="Flood J."/>
            <person name="Ryan M.J."/>
            <person name="Barraclough T.G."/>
        </authorList>
    </citation>
    <scope>NUCLEOTIDE SEQUENCE</scope>
    <source>
        <strain evidence="1">IMI 127659i</strain>
    </source>
</reference>
<sequence length="99" mass="11052">MVLDYQSLKSYTKTPNVPEREIGDCMALCSQFLANQVQGHTGLLAKTGDDSHLSSQIGFLSVFDAGLALNVNREDYQDEEEPKVVGVKIDDAIRFIWIF</sequence>
<accession>A0A9P7HMJ7</accession>
<organism evidence="1 2">
    <name type="scientific">Fusarium xylarioides</name>
    <dbReference type="NCBI Taxonomy" id="221167"/>
    <lineage>
        <taxon>Eukaryota</taxon>
        <taxon>Fungi</taxon>
        <taxon>Dikarya</taxon>
        <taxon>Ascomycota</taxon>
        <taxon>Pezizomycotina</taxon>
        <taxon>Sordariomycetes</taxon>
        <taxon>Hypocreomycetidae</taxon>
        <taxon>Hypocreales</taxon>
        <taxon>Nectriaceae</taxon>
        <taxon>Fusarium</taxon>
        <taxon>Fusarium fujikuroi species complex</taxon>
    </lineage>
</organism>
<keyword evidence="2" id="KW-1185">Reference proteome</keyword>
<evidence type="ECO:0000313" key="1">
    <source>
        <dbReference type="EMBL" id="KAG5758642.1"/>
    </source>
</evidence>
<comment type="caution">
    <text evidence="1">The sequence shown here is derived from an EMBL/GenBank/DDBJ whole genome shotgun (WGS) entry which is preliminary data.</text>
</comment>
<dbReference type="AlphaFoldDB" id="A0A9P7HMJ7"/>
<dbReference type="Proteomes" id="UP000750502">
    <property type="component" value="Unassembled WGS sequence"/>
</dbReference>